<dbReference type="AlphaFoldDB" id="A0A067PYF2"/>
<evidence type="ECO:0000313" key="3">
    <source>
        <dbReference type="EMBL" id="KDQ55361.1"/>
    </source>
</evidence>
<evidence type="ECO:0000259" key="2">
    <source>
        <dbReference type="Pfam" id="PF20411"/>
    </source>
</evidence>
<dbReference type="Proteomes" id="UP000027265">
    <property type="component" value="Unassembled WGS sequence"/>
</dbReference>
<proteinExistence type="predicted"/>
<keyword evidence="4" id="KW-1185">Reference proteome</keyword>
<feature type="compositionally biased region" description="Polar residues" evidence="1">
    <location>
        <begin position="314"/>
        <end position="330"/>
    </location>
</feature>
<gene>
    <name evidence="3" type="ORF">JAAARDRAFT_59881</name>
</gene>
<feature type="compositionally biased region" description="Basic and acidic residues" evidence="1">
    <location>
        <begin position="94"/>
        <end position="112"/>
    </location>
</feature>
<dbReference type="HOGENOM" id="CLU_709926_0_0_1"/>
<feature type="region of interest" description="Disordered" evidence="1">
    <location>
        <begin position="314"/>
        <end position="334"/>
    </location>
</feature>
<reference evidence="4" key="1">
    <citation type="journal article" date="2014" name="Proc. Natl. Acad. Sci. U.S.A.">
        <title>Extensive sampling of basidiomycete genomes demonstrates inadequacy of the white-rot/brown-rot paradigm for wood decay fungi.</title>
        <authorList>
            <person name="Riley R."/>
            <person name="Salamov A.A."/>
            <person name="Brown D.W."/>
            <person name="Nagy L.G."/>
            <person name="Floudas D."/>
            <person name="Held B.W."/>
            <person name="Levasseur A."/>
            <person name="Lombard V."/>
            <person name="Morin E."/>
            <person name="Otillar R."/>
            <person name="Lindquist E.A."/>
            <person name="Sun H."/>
            <person name="LaButti K.M."/>
            <person name="Schmutz J."/>
            <person name="Jabbour D."/>
            <person name="Luo H."/>
            <person name="Baker S.E."/>
            <person name="Pisabarro A.G."/>
            <person name="Walton J.D."/>
            <person name="Blanchette R.A."/>
            <person name="Henrissat B."/>
            <person name="Martin F."/>
            <person name="Cullen D."/>
            <person name="Hibbett D.S."/>
            <person name="Grigoriev I.V."/>
        </authorList>
    </citation>
    <scope>NUCLEOTIDE SEQUENCE [LARGE SCALE GENOMIC DNA]</scope>
    <source>
        <strain evidence="4">MUCL 33604</strain>
    </source>
</reference>
<dbReference type="EMBL" id="KL197725">
    <property type="protein sequence ID" value="KDQ55361.1"/>
    <property type="molecule type" value="Genomic_DNA"/>
</dbReference>
<feature type="domain" description="DUF6697" evidence="2">
    <location>
        <begin position="205"/>
        <end position="382"/>
    </location>
</feature>
<accession>A0A067PYF2</accession>
<feature type="region of interest" description="Disordered" evidence="1">
    <location>
        <begin position="78"/>
        <end position="139"/>
    </location>
</feature>
<evidence type="ECO:0000256" key="1">
    <source>
        <dbReference type="SAM" id="MobiDB-lite"/>
    </source>
</evidence>
<dbReference type="Pfam" id="PF20411">
    <property type="entry name" value="DUF6697"/>
    <property type="match status" value="1"/>
</dbReference>
<organism evidence="3 4">
    <name type="scientific">Jaapia argillacea MUCL 33604</name>
    <dbReference type="NCBI Taxonomy" id="933084"/>
    <lineage>
        <taxon>Eukaryota</taxon>
        <taxon>Fungi</taxon>
        <taxon>Dikarya</taxon>
        <taxon>Basidiomycota</taxon>
        <taxon>Agaricomycotina</taxon>
        <taxon>Agaricomycetes</taxon>
        <taxon>Agaricomycetidae</taxon>
        <taxon>Jaapiales</taxon>
        <taxon>Jaapiaceae</taxon>
        <taxon>Jaapia</taxon>
    </lineage>
</organism>
<sequence length="389" mass="42826">MEPVTQVPIYELSQLNRRMDALKRNSHTRERELLASLESSELVGSGRSTPIFDFLLSNIRSQAPTSVLPVLGPQPACATHTTEAKTRIPSTHKSHSDSHPTKRALDDSETKAISDTLPKRTKPGSPSSQFVTPDPSHHLVGHSHSQFSKELIGISQLPVSILLEIASIKAGGITFPVEYDAFYNYAFVPDFIQKIVNFTTTGLVKSFDLLPTGTNTEPCSSGNFTMVCPDPRQNHFIGSTPGEPGIIICSSPNRLPDGNPLLLFREEGGVQRYLGYYLSKVVRVLSKEEFWALGPSVMLSLAEEFVDSTSTEHIPQVHASSAPSSNSTGAKKQKLPVLDHVDTSRIQSISDVMHDFMTGKEQVSLFRLQCVGYDRDFRDTLIVQHDQLG</sequence>
<evidence type="ECO:0000313" key="4">
    <source>
        <dbReference type="Proteomes" id="UP000027265"/>
    </source>
</evidence>
<dbReference type="InterPro" id="IPR046520">
    <property type="entry name" value="DUF6697"/>
</dbReference>
<name>A0A067PYF2_9AGAM</name>
<dbReference type="InParanoid" id="A0A067PYF2"/>
<protein>
    <recommendedName>
        <fullName evidence="2">DUF6697 domain-containing protein</fullName>
    </recommendedName>
</protein>